<feature type="transmembrane region" description="Helical" evidence="2">
    <location>
        <begin position="537"/>
        <end position="562"/>
    </location>
</feature>
<dbReference type="AlphaFoldDB" id="A0A6C1EDF7"/>
<keyword evidence="2" id="KW-0472">Membrane</keyword>
<evidence type="ECO:0000256" key="2">
    <source>
        <dbReference type="SAM" id="Phobius"/>
    </source>
</evidence>
<keyword evidence="4" id="KW-1185">Reference proteome</keyword>
<dbReference type="SUPFAM" id="SSF54236">
    <property type="entry name" value="Ubiquitin-like"/>
    <property type="match status" value="1"/>
</dbReference>
<dbReference type="EMBL" id="CP049010">
    <property type="protein sequence ID" value="QID87119.1"/>
    <property type="molecule type" value="Genomic_DNA"/>
</dbReference>
<feature type="region of interest" description="Disordered" evidence="1">
    <location>
        <begin position="803"/>
        <end position="849"/>
    </location>
</feature>
<gene>
    <name evidence="3" type="primary">USA1_2</name>
    <name evidence="3" type="ORF">GRS66_009779</name>
</gene>
<keyword evidence="2" id="KW-0812">Transmembrane</keyword>
<feature type="transmembrane region" description="Helical" evidence="2">
    <location>
        <begin position="568"/>
        <end position="586"/>
    </location>
</feature>
<evidence type="ECO:0000313" key="4">
    <source>
        <dbReference type="Proteomes" id="UP000501346"/>
    </source>
</evidence>
<dbReference type="OrthoDB" id="4066580at2759"/>
<reference evidence="3 4" key="1">
    <citation type="journal article" date="2019" name="BMC Genomics">
        <title>Chromosome level assembly and comparative genome analysis confirm lager-brewing yeasts originated from a single hybridization.</title>
        <authorList>
            <person name="Salazar A.N."/>
            <person name="Gorter de Vries A.R."/>
            <person name="van den Broek M."/>
            <person name="Brouwers N."/>
            <person name="de la Torre Cortes P."/>
            <person name="Kuijpers N.G.A."/>
            <person name="Daran J.G."/>
            <person name="Abeel T."/>
        </authorList>
    </citation>
    <scope>NUCLEOTIDE SEQUENCE [LARGE SCALE GENOMIC DNA]</scope>
    <source>
        <strain evidence="3 4">CBS 1483</strain>
    </source>
</reference>
<protein>
    <submittedName>
        <fullName evidence="3">U1-Snp1 Associating</fullName>
    </submittedName>
</protein>
<organism evidence="3 4">
    <name type="scientific">Saccharomyces pastorianus</name>
    <name type="common">Lager yeast</name>
    <name type="synonym">Saccharomyces cerevisiae x Saccharomyces eubayanus</name>
    <dbReference type="NCBI Taxonomy" id="27292"/>
    <lineage>
        <taxon>Eukaryota</taxon>
        <taxon>Fungi</taxon>
        <taxon>Dikarya</taxon>
        <taxon>Ascomycota</taxon>
        <taxon>Saccharomycotina</taxon>
        <taxon>Saccharomycetes</taxon>
        <taxon>Saccharomycetales</taxon>
        <taxon>Saccharomycetaceae</taxon>
        <taxon>Saccharomyces</taxon>
    </lineage>
</organism>
<proteinExistence type="predicted"/>
<name>A0A6C1EDF7_SACPS</name>
<evidence type="ECO:0000313" key="3">
    <source>
        <dbReference type="EMBL" id="QID87119.1"/>
    </source>
</evidence>
<keyword evidence="2" id="KW-1133">Transmembrane helix</keyword>
<evidence type="ECO:0000256" key="1">
    <source>
        <dbReference type="SAM" id="MobiDB-lite"/>
    </source>
</evidence>
<feature type="compositionally biased region" description="Acidic residues" evidence="1">
    <location>
        <begin position="814"/>
        <end position="824"/>
    </location>
</feature>
<dbReference type="Proteomes" id="UP000501346">
    <property type="component" value="Chromosome SeXIII-ScXIII"/>
</dbReference>
<dbReference type="InterPro" id="IPR029071">
    <property type="entry name" value="Ubiquitin-like_domsf"/>
</dbReference>
<accession>A0A6C1EDF7</accession>
<sequence>MSEYLAQTPCKLTIWSREIELIRTNLLVNAHPLSTVGRLLQYIHYQIHKQLGAIHQSDEQYLTPAADTPLNSINVYFLSYEGQELSPTCLLKDITSPAHLDSNHFVRLQLEKRASPSGSSFNLDYDMDTEFDSMNIQFEINTLSSQRIFNSMEPNLPIGTTLVRLEKLALERIKNFENSMGNLCGIQEKHSVHDFQGFIIKGKQTPMFLNYGSDSDYYKDLNLVDLLGIDFTPAHESFFTFLFKMIHEQGSQITSDEEGFILEFVSDATLSITHMTVQPETTVKQVKDFICSVYTHSLNLRRNDIKLIYKGQLLHESNFAGNSSKISEYIKEPHEVKIHVQINQEYTESGPGFWNEVFNNPNIFQFMPPDTRSQSPVNFVPAEKQSPAAMADDDKGVQYVTESANDFIVPTDELYRKCIINGNEVVFIPVNELNPQCCYLSVTRRDYDETRIPLSRGDYKINGDNILLSSFAIEQLEAALNFKIEKIQAPMDMGQNAYLGERVRVADNGASATDNGANEINESAWDRIVLRPLRNSFPLLLVLVRTFYLIGYNSLVPFFIILEFGSFLPWKYIILLSLLFVFRTIWNTQEVWNLWRDYFHLNDIDEAKFVQIKNFVNSNSLTLAFYKKCKDTQSIIDLLMIPNLHEQRLSVYSEYDIEYDANTPDVGQLRLLFIKVLSGEISKKALDELFRGFFELYEATRNMNPLYPQDSLNELLLMILKESNKKDINTLPKYRRWFQTVCLQISAIAEHSVLDFMLGHIIPDPANDRVLTAVVKNFVLFWVTLLPYVREKLDEIVAQRARDREQPVSSVQDQDQDQEHDEQEAVVIPDQDPTATGAQAHIYVSDEDR</sequence>